<dbReference type="InterPro" id="IPR021283">
    <property type="entry name" value="Phage_Wedge1"/>
</dbReference>
<accession>A0A8S5P990</accession>
<reference evidence="1" key="1">
    <citation type="journal article" date="2021" name="Proc. Natl. Acad. Sci. U.S.A.">
        <title>A Catalog of Tens of Thousands of Viruses from Human Metagenomes Reveals Hidden Associations with Chronic Diseases.</title>
        <authorList>
            <person name="Tisza M.J."/>
            <person name="Buck C.B."/>
        </authorList>
    </citation>
    <scope>NUCLEOTIDE SEQUENCE</scope>
    <source>
        <strain evidence="1">CtEwD1</strain>
    </source>
</reference>
<evidence type="ECO:0000313" key="1">
    <source>
        <dbReference type="EMBL" id="DAE02772.1"/>
    </source>
</evidence>
<dbReference type="Pfam" id="PF11041">
    <property type="entry name" value="Phage_Wedge1"/>
    <property type="match status" value="1"/>
</dbReference>
<proteinExistence type="predicted"/>
<sequence length="215" mass="24201">MSDSQTWQNFEAAEDVREMADVTSRASVAMQSQYAHAPRMNAVGKILQDEIDATDQLDDIAVQVADVQTAKGVFLDWWGKRIGIDRYIKVKDEYVRFDDDYFRFLLMYRAVCNVSDSTCATMNRMLSRLTDTKVFAVDYQSMQIQSIVVVGSISDLQATVLQEYGLLNRPAGVMTNFLIIYPDEKIFGFEGSDLLPFNQGVFNPGRTISGDNSSP</sequence>
<organism evidence="1">
    <name type="scientific">Myoviridae sp. ctEwD1</name>
    <dbReference type="NCBI Taxonomy" id="2825063"/>
    <lineage>
        <taxon>Viruses</taxon>
        <taxon>Duplodnaviria</taxon>
        <taxon>Heunggongvirae</taxon>
        <taxon>Uroviricota</taxon>
        <taxon>Caudoviricetes</taxon>
    </lineage>
</organism>
<dbReference type="EMBL" id="BK015352">
    <property type="protein sequence ID" value="DAE02772.1"/>
    <property type="molecule type" value="Genomic_DNA"/>
</dbReference>
<name>A0A8S5P990_9CAUD</name>
<protein>
    <submittedName>
        <fullName evidence="1">Uncharacterized protein</fullName>
    </submittedName>
</protein>